<proteinExistence type="predicted"/>
<feature type="domain" description="Methyltransferase type 11" evidence="1">
    <location>
        <begin position="59"/>
        <end position="156"/>
    </location>
</feature>
<dbReference type="RefSeq" id="WP_368646600.1">
    <property type="nucleotide sequence ID" value="NZ_CP158255.1"/>
</dbReference>
<name>A0AB39D5P9_9BURK</name>
<dbReference type="GO" id="GO:0032259">
    <property type="term" value="P:methylation"/>
    <property type="evidence" value="ECO:0007669"/>
    <property type="project" value="UniProtKB-KW"/>
</dbReference>
<dbReference type="EMBL" id="CP158255">
    <property type="protein sequence ID" value="XDJ49364.1"/>
    <property type="molecule type" value="Genomic_DNA"/>
</dbReference>
<dbReference type="InterPro" id="IPR013216">
    <property type="entry name" value="Methyltransf_11"/>
</dbReference>
<dbReference type="CDD" id="cd02440">
    <property type="entry name" value="AdoMet_MTases"/>
    <property type="match status" value="1"/>
</dbReference>
<organism evidence="2">
    <name type="scientific">Castellaniella ginsengisoli</name>
    <dbReference type="NCBI Taxonomy" id="546114"/>
    <lineage>
        <taxon>Bacteria</taxon>
        <taxon>Pseudomonadati</taxon>
        <taxon>Pseudomonadota</taxon>
        <taxon>Betaproteobacteria</taxon>
        <taxon>Burkholderiales</taxon>
        <taxon>Alcaligenaceae</taxon>
        <taxon>Castellaniella</taxon>
    </lineage>
</organism>
<dbReference type="Gene3D" id="3.40.50.150">
    <property type="entry name" value="Vaccinia Virus protein VP39"/>
    <property type="match status" value="1"/>
</dbReference>
<protein>
    <submittedName>
        <fullName evidence="2">Class I SAM-dependent methyltransferase</fullName>
        <ecNumber evidence="2">2.1.-.-</ecNumber>
    </submittedName>
</protein>
<evidence type="ECO:0000259" key="1">
    <source>
        <dbReference type="Pfam" id="PF08241"/>
    </source>
</evidence>
<dbReference type="PANTHER" id="PTHR42912">
    <property type="entry name" value="METHYLTRANSFERASE"/>
    <property type="match status" value="1"/>
</dbReference>
<reference evidence="2" key="1">
    <citation type="submission" date="2024-05" db="EMBL/GenBank/DDBJ databases">
        <authorList>
            <person name="Luo Y.-C."/>
            <person name="Nicholds J."/>
            <person name="Mortimer T."/>
            <person name="Maboni G."/>
        </authorList>
    </citation>
    <scope>NUCLEOTIDE SEQUENCE</scope>
    <source>
        <strain evidence="2">151108</strain>
    </source>
</reference>
<dbReference type="SUPFAM" id="SSF53335">
    <property type="entry name" value="S-adenosyl-L-methionine-dependent methyltransferases"/>
    <property type="match status" value="1"/>
</dbReference>
<gene>
    <name evidence="2" type="ORF">ABRZ09_08850</name>
</gene>
<accession>A0AB39D5P9</accession>
<dbReference type="GO" id="GO:0008757">
    <property type="term" value="F:S-adenosylmethionine-dependent methyltransferase activity"/>
    <property type="evidence" value="ECO:0007669"/>
    <property type="project" value="InterPro"/>
</dbReference>
<dbReference type="InterPro" id="IPR050508">
    <property type="entry name" value="Methyltransf_Superfamily"/>
</dbReference>
<dbReference type="Pfam" id="PF08241">
    <property type="entry name" value="Methyltransf_11"/>
    <property type="match status" value="1"/>
</dbReference>
<sequence length="242" mass="26572">MLNAHENPSADASIERFDQAYHQKGLASQRMYPNEAMVQFVLGLFGHLAPAERQTVRILEVGCGSGANLWMLSKEGFEVYGLDASAAGLSLAETHLAKKWEVMARLAVGDFTRLPYPDRFFDAVIDVVSLQHLNLKGTSAALVEVARVLKQDGRFFSYRLSDKSCMYLRNALPMIDAATVQDIPSPLPLANNGPTSFIGPALARHLYDAAGLIVESIQTFGRTYVSGDFVEYMAIDSSLRPI</sequence>
<evidence type="ECO:0000313" key="2">
    <source>
        <dbReference type="EMBL" id="XDJ49364.1"/>
    </source>
</evidence>
<dbReference type="AlphaFoldDB" id="A0AB39D5P9"/>
<dbReference type="InterPro" id="IPR029063">
    <property type="entry name" value="SAM-dependent_MTases_sf"/>
</dbReference>
<keyword evidence="2" id="KW-0808">Transferase</keyword>
<dbReference type="EC" id="2.1.-.-" evidence="2"/>
<keyword evidence="2" id="KW-0489">Methyltransferase</keyword>